<protein>
    <submittedName>
        <fullName evidence="7">HlyC/CorC family transporter</fullName>
    </submittedName>
</protein>
<dbReference type="CDD" id="cd04590">
    <property type="entry name" value="CBS_pair_CorC_HlyC_assoc"/>
    <property type="match status" value="1"/>
</dbReference>
<accession>A0A7V7U205</accession>
<comment type="caution">
    <text evidence="7">The sequence shown here is derived from an EMBL/GenBank/DDBJ whole genome shotgun (WGS) entry which is preliminary data.</text>
</comment>
<evidence type="ECO:0000256" key="3">
    <source>
        <dbReference type="ARBA" id="ARBA00023122"/>
    </source>
</evidence>
<dbReference type="InterPro" id="IPR044751">
    <property type="entry name" value="Ion_transp-like_CBS"/>
</dbReference>
<dbReference type="GO" id="GO:0005886">
    <property type="term" value="C:plasma membrane"/>
    <property type="evidence" value="ECO:0007669"/>
    <property type="project" value="TreeGrafter"/>
</dbReference>
<keyword evidence="2" id="KW-0677">Repeat</keyword>
<keyword evidence="8" id="KW-1185">Reference proteome</keyword>
<evidence type="ECO:0000256" key="4">
    <source>
        <dbReference type="PROSITE-ProRule" id="PRU00703"/>
    </source>
</evidence>
<dbReference type="Gene3D" id="3.30.465.10">
    <property type="match status" value="1"/>
</dbReference>
<organism evidence="7 8">
    <name type="scientific">Plantimonas leprariae</name>
    <dbReference type="NCBI Taxonomy" id="2615207"/>
    <lineage>
        <taxon>Bacteria</taxon>
        <taxon>Pseudomonadati</taxon>
        <taxon>Pseudomonadota</taxon>
        <taxon>Alphaproteobacteria</taxon>
        <taxon>Hyphomicrobiales</taxon>
        <taxon>Aurantimonadaceae</taxon>
        <taxon>Plantimonas</taxon>
    </lineage>
</organism>
<evidence type="ECO:0000256" key="2">
    <source>
        <dbReference type="ARBA" id="ARBA00022737"/>
    </source>
</evidence>
<feature type="domain" description="CBS" evidence="6">
    <location>
        <begin position="101"/>
        <end position="162"/>
    </location>
</feature>
<dbReference type="RefSeq" id="WP_150967825.1">
    <property type="nucleotide sequence ID" value="NZ_VZDO01000001.1"/>
</dbReference>
<evidence type="ECO:0000259" key="6">
    <source>
        <dbReference type="PROSITE" id="PS51371"/>
    </source>
</evidence>
<dbReference type="Proteomes" id="UP000432089">
    <property type="component" value="Unassembled WGS sequence"/>
</dbReference>
<dbReference type="PROSITE" id="PS51371">
    <property type="entry name" value="CBS"/>
    <property type="match status" value="2"/>
</dbReference>
<evidence type="ECO:0000256" key="1">
    <source>
        <dbReference type="ARBA" id="ARBA00006446"/>
    </source>
</evidence>
<dbReference type="SUPFAM" id="SSF54631">
    <property type="entry name" value="CBS-domain pair"/>
    <property type="match status" value="1"/>
</dbReference>
<dbReference type="GO" id="GO:0050660">
    <property type="term" value="F:flavin adenine dinucleotide binding"/>
    <property type="evidence" value="ECO:0007669"/>
    <property type="project" value="InterPro"/>
</dbReference>
<gene>
    <name evidence="7" type="ORF">F6X38_01865</name>
</gene>
<dbReference type="PANTHER" id="PTHR22777:SF27">
    <property type="entry name" value="MAGNESIUM AND COBALT EFFLUX PROTEIN CORC"/>
    <property type="match status" value="1"/>
</dbReference>
<reference evidence="7 8" key="1">
    <citation type="submission" date="2019-09" db="EMBL/GenBank/DDBJ databases">
        <title>YIM 132180 draft genome.</title>
        <authorList>
            <person name="Zhang K."/>
        </authorList>
    </citation>
    <scope>NUCLEOTIDE SEQUENCE [LARGE SCALE GENOMIC DNA]</scope>
    <source>
        <strain evidence="7 8">YIM 132180</strain>
    </source>
</reference>
<dbReference type="PANTHER" id="PTHR22777">
    <property type="entry name" value="HEMOLYSIN-RELATED"/>
    <property type="match status" value="1"/>
</dbReference>
<dbReference type="Gene3D" id="3.10.580.10">
    <property type="entry name" value="CBS-domain"/>
    <property type="match status" value="1"/>
</dbReference>
<feature type="region of interest" description="Disordered" evidence="5">
    <location>
        <begin position="1"/>
        <end position="38"/>
    </location>
</feature>
<dbReference type="InterPro" id="IPR036318">
    <property type="entry name" value="FAD-bd_PCMH-like_sf"/>
</dbReference>
<dbReference type="InterPro" id="IPR005170">
    <property type="entry name" value="Transptr-assoc_dom"/>
</dbReference>
<sequence length="348" mass="37910">MNQRSRNEARAEIAREEKEAPAERSREEDRSPAAADAAAESNWPGFLAGIAHFLRPKASSSREDIAEALLKGTGDGAFSAEERAMLTNILKLREVRVEDVMVPRAAIDGVQISASLGELMLEFERCGHSRMPVYGDGLDDPRGMVHIRDVLLHVVKSARSDEGEGGPLDFGRVRLGGAVEELGLLRKVLFVPPSMLASDLMARMQATRTQMALVIDEYGGTDGLVSLEDIIERVVGDIEDEHDEAEALIAEREAGVFEVDARADLTDVRRAIGPDFDISAHEEEADTIGGLIFSELGRVPPVGETVEALPGFAFEVLEADPRRLRRVRISRSAAKRDGTSGPRLEAVH</sequence>
<evidence type="ECO:0000313" key="8">
    <source>
        <dbReference type="Proteomes" id="UP000432089"/>
    </source>
</evidence>
<name>A0A7V7U205_9HYPH</name>
<dbReference type="Pfam" id="PF03471">
    <property type="entry name" value="CorC_HlyC"/>
    <property type="match status" value="1"/>
</dbReference>
<dbReference type="InterPro" id="IPR000644">
    <property type="entry name" value="CBS_dom"/>
</dbReference>
<feature type="compositionally biased region" description="Basic and acidic residues" evidence="5">
    <location>
        <begin position="1"/>
        <end position="31"/>
    </location>
</feature>
<comment type="similarity">
    <text evidence="1">Belongs to the UPF0053 family. Hemolysin C subfamily.</text>
</comment>
<dbReference type="InterPro" id="IPR016169">
    <property type="entry name" value="FAD-bd_PCMH_sub2"/>
</dbReference>
<keyword evidence="3 4" id="KW-0129">CBS domain</keyword>
<dbReference type="AlphaFoldDB" id="A0A7V7U205"/>
<evidence type="ECO:0000313" key="7">
    <source>
        <dbReference type="EMBL" id="KAB0682853.1"/>
    </source>
</evidence>
<evidence type="ECO:0000256" key="5">
    <source>
        <dbReference type="SAM" id="MobiDB-lite"/>
    </source>
</evidence>
<dbReference type="EMBL" id="VZDO01000001">
    <property type="protein sequence ID" value="KAB0682853.1"/>
    <property type="molecule type" value="Genomic_DNA"/>
</dbReference>
<proteinExistence type="inferred from homology"/>
<dbReference type="FunFam" id="3.10.580.10:FF:000002">
    <property type="entry name" value="Magnesium/cobalt efflux protein CorC"/>
    <property type="match status" value="1"/>
</dbReference>
<feature type="domain" description="CBS" evidence="6">
    <location>
        <begin position="184"/>
        <end position="244"/>
    </location>
</feature>
<dbReference type="InterPro" id="IPR046342">
    <property type="entry name" value="CBS_dom_sf"/>
</dbReference>
<dbReference type="Pfam" id="PF00571">
    <property type="entry name" value="CBS"/>
    <property type="match status" value="2"/>
</dbReference>
<dbReference type="SUPFAM" id="SSF56176">
    <property type="entry name" value="FAD-binding/transporter-associated domain-like"/>
    <property type="match status" value="1"/>
</dbReference>
<dbReference type="SMART" id="SM01091">
    <property type="entry name" value="CorC_HlyC"/>
    <property type="match status" value="1"/>
</dbReference>